<evidence type="ECO:0000256" key="2">
    <source>
        <dbReference type="ARBA" id="ARBA00022448"/>
    </source>
</evidence>
<dbReference type="InterPro" id="IPR024912">
    <property type="entry name" value="SecD_arc"/>
</dbReference>
<evidence type="ECO:0000256" key="9">
    <source>
        <dbReference type="HAMAP-Rule" id="MF_01463"/>
    </source>
</evidence>
<dbReference type="Pfam" id="PF02355">
    <property type="entry name" value="SecD_SecF_C"/>
    <property type="match status" value="1"/>
</dbReference>
<feature type="domain" description="SecDF P1 head subdomain" evidence="11">
    <location>
        <begin position="197"/>
        <end position="311"/>
    </location>
</feature>
<dbReference type="GO" id="GO:0006605">
    <property type="term" value="P:protein targeting"/>
    <property type="evidence" value="ECO:0007669"/>
    <property type="project" value="UniProtKB-UniRule"/>
</dbReference>
<keyword evidence="13" id="KW-1185">Reference proteome</keyword>
<keyword evidence="7 9" id="KW-0811">Translocation</keyword>
<dbReference type="GO" id="GO:0065002">
    <property type="term" value="P:intracellular protein transmembrane transport"/>
    <property type="evidence" value="ECO:0007669"/>
    <property type="project" value="UniProtKB-UniRule"/>
</dbReference>
<dbReference type="Gene3D" id="1.20.1640.10">
    <property type="entry name" value="Multidrug efflux transporter AcrB transmembrane domain"/>
    <property type="match status" value="1"/>
</dbReference>
<gene>
    <name evidence="9" type="primary">secD</name>
    <name evidence="12" type="ORF">OH143_02500</name>
</gene>
<protein>
    <recommendedName>
        <fullName evidence="9">Protein-export membrane protein SecD</fullName>
    </recommendedName>
</protein>
<sequence>MNGETIKNLVKDWRIALVLLLVVGSLVGIYLAPPSPEKGIEGNLQFGLDLEGGSWLQMEFQSVVVAFSTDGSVGDLMDDLRTDLETEVIRIDENHLEIRKSVTRADLEPIFAESGASIVTHQKGVSAFTADEVKRILNEKVNALGMQDARINLLTPTGSEFPQYVRIELAGVDMATAQDIVGQQGLFEIRVQTTGNETEHVLYGDQITSVGVPQRDSDGTWSVGFSFTETGAEAFREAAIESGAVDNPDAHHLVMILDNETVYSAPLAGNLVSELRAGPVRSLSASTGTGDAGLEDAMTLQIHLRAGALPVQVDIVGSGSVPAALGEQFKMTVAIAGLLALLTVAVVVYYRYREPSIVIPMVAINLAEIIILLGIARFIIQLDLATIAGLIAVVGTGIDQLVIITDEVLHEGRVPSPNLYMKRYGRALGIIAVAAATVFIAMLPLALMDLSTLRGFAIITILGVLIGILVTRPAYGKIIMAILSK</sequence>
<dbReference type="PANTHER" id="PTHR30081">
    <property type="entry name" value="PROTEIN-EXPORT MEMBRANE PROTEIN SEC"/>
    <property type="match status" value="1"/>
</dbReference>
<comment type="similarity">
    <text evidence="9">Belongs to the SecD/SecF family. SecD subfamily.</text>
</comment>
<dbReference type="EMBL" id="CP109831">
    <property type="protein sequence ID" value="UYU18984.1"/>
    <property type="molecule type" value="Genomic_DNA"/>
</dbReference>
<feature type="transmembrane region" description="Helical" evidence="9">
    <location>
        <begin position="357"/>
        <end position="380"/>
    </location>
</feature>
<evidence type="ECO:0000256" key="5">
    <source>
        <dbReference type="ARBA" id="ARBA00022927"/>
    </source>
</evidence>
<dbReference type="HAMAP" id="MF_01463_A">
    <property type="entry name" value="SecD_A"/>
    <property type="match status" value="1"/>
</dbReference>
<dbReference type="InterPro" id="IPR022813">
    <property type="entry name" value="SecD/SecF_arch_bac"/>
</dbReference>
<feature type="transmembrane region" description="Helical" evidence="9">
    <location>
        <begin position="331"/>
        <end position="350"/>
    </location>
</feature>
<keyword evidence="6 9" id="KW-1133">Transmembrane helix</keyword>
<comment type="function">
    <text evidence="9">Involved in protein export.</text>
</comment>
<comment type="subcellular location">
    <subcellularLocation>
        <location evidence="1 9">Cell membrane</location>
        <topology evidence="1 9">Multi-pass membrane protein</topology>
    </subcellularLocation>
</comment>
<keyword evidence="8 9" id="KW-0472">Membrane</keyword>
<feature type="transmembrane region" description="Helical" evidence="9">
    <location>
        <begin position="12"/>
        <end position="32"/>
    </location>
</feature>
<feature type="transmembrane region" description="Helical" evidence="9">
    <location>
        <begin position="386"/>
        <end position="404"/>
    </location>
</feature>
<dbReference type="AlphaFoldDB" id="A0AAX3E9R0"/>
<evidence type="ECO:0000259" key="11">
    <source>
        <dbReference type="Pfam" id="PF22599"/>
    </source>
</evidence>
<evidence type="ECO:0000259" key="10">
    <source>
        <dbReference type="Pfam" id="PF02355"/>
    </source>
</evidence>
<evidence type="ECO:0000256" key="3">
    <source>
        <dbReference type="ARBA" id="ARBA00022475"/>
    </source>
</evidence>
<dbReference type="InterPro" id="IPR048634">
    <property type="entry name" value="SecD_SecF_C"/>
</dbReference>
<dbReference type="GeneID" id="4847049"/>
<feature type="transmembrane region" description="Helical" evidence="9">
    <location>
        <begin position="424"/>
        <end position="447"/>
    </location>
</feature>
<dbReference type="GO" id="GO:0005886">
    <property type="term" value="C:plasma membrane"/>
    <property type="evidence" value="ECO:0007669"/>
    <property type="project" value="UniProtKB-SubCell"/>
</dbReference>
<dbReference type="KEGG" id="msum:OH143_02500"/>
<dbReference type="Proteomes" id="UP001156196">
    <property type="component" value="Chromosome"/>
</dbReference>
<evidence type="ECO:0000256" key="6">
    <source>
        <dbReference type="ARBA" id="ARBA00022989"/>
    </source>
</evidence>
<reference evidence="12" key="1">
    <citation type="submission" date="2022-10" db="EMBL/GenBank/DDBJ databases">
        <title>Complete genome of Methanoculleus submarinus DSM 15122.</title>
        <authorList>
            <person name="Chen S.-C."/>
            <person name="Lai S.-J."/>
            <person name="You Y.-T."/>
        </authorList>
    </citation>
    <scope>NUCLEOTIDE SEQUENCE</scope>
    <source>
        <strain evidence="12">DSM 15122</strain>
    </source>
</reference>
<dbReference type="Gene3D" id="3.30.1360.200">
    <property type="match status" value="1"/>
</dbReference>
<dbReference type="NCBIfam" id="NF006217">
    <property type="entry name" value="PRK08343.1-3"/>
    <property type="match status" value="1"/>
</dbReference>
<keyword evidence="5 9" id="KW-0653">Protein transport</keyword>
<keyword evidence="4 9" id="KW-0812">Transmembrane</keyword>
<keyword evidence="2 9" id="KW-0813">Transport</keyword>
<dbReference type="SUPFAM" id="SSF82866">
    <property type="entry name" value="Multidrug efflux transporter AcrB transmembrane domain"/>
    <property type="match status" value="1"/>
</dbReference>
<dbReference type="PANTHER" id="PTHR30081:SF1">
    <property type="entry name" value="PROTEIN TRANSLOCASE SUBUNIT SECD"/>
    <property type="match status" value="1"/>
</dbReference>
<evidence type="ECO:0000313" key="12">
    <source>
        <dbReference type="EMBL" id="UYU18984.1"/>
    </source>
</evidence>
<dbReference type="InterPro" id="IPR054384">
    <property type="entry name" value="SecDF_P1_head"/>
</dbReference>
<name>A0AAX3E9R0_9EURY</name>
<organism evidence="12 13">
    <name type="scientific">Methanoculleus submarinus</name>
    <dbReference type="NCBI Taxonomy" id="204050"/>
    <lineage>
        <taxon>Archaea</taxon>
        <taxon>Methanobacteriati</taxon>
        <taxon>Methanobacteriota</taxon>
        <taxon>Stenosarchaea group</taxon>
        <taxon>Methanomicrobia</taxon>
        <taxon>Methanomicrobiales</taxon>
        <taxon>Methanomicrobiaceae</taxon>
        <taxon>Methanoculleus</taxon>
    </lineage>
</organism>
<evidence type="ECO:0000313" key="13">
    <source>
        <dbReference type="Proteomes" id="UP001156196"/>
    </source>
</evidence>
<dbReference type="Pfam" id="PF22599">
    <property type="entry name" value="SecDF_P1_head"/>
    <property type="match status" value="1"/>
</dbReference>
<dbReference type="GeneID" id="76729726"/>
<dbReference type="RefSeq" id="WP_011844494.1">
    <property type="nucleotide sequence ID" value="NZ_CP109831.1"/>
</dbReference>
<evidence type="ECO:0000256" key="4">
    <source>
        <dbReference type="ARBA" id="ARBA00022692"/>
    </source>
</evidence>
<feature type="domain" description="Protein export membrane protein SecD/SecF C-terminal" evidence="10">
    <location>
        <begin position="319"/>
        <end position="470"/>
    </location>
</feature>
<evidence type="ECO:0000256" key="7">
    <source>
        <dbReference type="ARBA" id="ARBA00023010"/>
    </source>
</evidence>
<proteinExistence type="inferred from homology"/>
<accession>A0AAX3E9R0</accession>
<evidence type="ECO:0000256" key="1">
    <source>
        <dbReference type="ARBA" id="ARBA00004651"/>
    </source>
</evidence>
<evidence type="ECO:0000256" key="8">
    <source>
        <dbReference type="ARBA" id="ARBA00023136"/>
    </source>
</evidence>
<keyword evidence="3 9" id="KW-1003">Cell membrane</keyword>
<feature type="transmembrane region" description="Helical" evidence="9">
    <location>
        <begin position="453"/>
        <end position="475"/>
    </location>
</feature>
<comment type="subunit">
    <text evidence="9">Part of the protein translocation apparatus. Forms a complex with SecF.</text>
</comment>